<dbReference type="Proteomes" id="UP000324629">
    <property type="component" value="Unassembled WGS sequence"/>
</dbReference>
<evidence type="ECO:0000256" key="4">
    <source>
        <dbReference type="ARBA" id="ARBA00023157"/>
    </source>
</evidence>
<evidence type="ECO:0000256" key="1">
    <source>
        <dbReference type="ARBA" id="ARBA00004613"/>
    </source>
</evidence>
<dbReference type="GO" id="GO:0005615">
    <property type="term" value="C:extracellular space"/>
    <property type="evidence" value="ECO:0007669"/>
    <property type="project" value="TreeGrafter"/>
</dbReference>
<keyword evidence="8" id="KW-1185">Reference proteome</keyword>
<dbReference type="Gene3D" id="4.10.410.10">
    <property type="entry name" value="Pancreatic trypsin inhibitor Kunitz domain"/>
    <property type="match status" value="2"/>
</dbReference>
<dbReference type="InterPro" id="IPR050098">
    <property type="entry name" value="TFPI/VKTCI-like"/>
</dbReference>
<keyword evidence="2" id="KW-0964">Secreted</keyword>
<feature type="region of interest" description="Disordered" evidence="5">
    <location>
        <begin position="27"/>
        <end position="59"/>
    </location>
</feature>
<proteinExistence type="predicted"/>
<feature type="compositionally biased region" description="Polar residues" evidence="5">
    <location>
        <begin position="32"/>
        <end position="45"/>
    </location>
</feature>
<dbReference type="PROSITE" id="PS00280">
    <property type="entry name" value="BPTI_KUNITZ_1"/>
    <property type="match status" value="1"/>
</dbReference>
<dbReference type="SUPFAM" id="SSF57362">
    <property type="entry name" value="BPTI-like"/>
    <property type="match status" value="2"/>
</dbReference>
<dbReference type="GO" id="GO:0004867">
    <property type="term" value="F:serine-type endopeptidase inhibitor activity"/>
    <property type="evidence" value="ECO:0007669"/>
    <property type="project" value="InterPro"/>
</dbReference>
<evidence type="ECO:0000256" key="5">
    <source>
        <dbReference type="SAM" id="MobiDB-lite"/>
    </source>
</evidence>
<dbReference type="EMBL" id="QNGE01002000">
    <property type="protein sequence ID" value="KAA3676413.1"/>
    <property type="molecule type" value="Genomic_DNA"/>
</dbReference>
<dbReference type="CDD" id="cd00109">
    <property type="entry name" value="Kunitz-type"/>
    <property type="match status" value="1"/>
</dbReference>
<dbReference type="Pfam" id="PF00014">
    <property type="entry name" value="Kunitz_BPTI"/>
    <property type="match status" value="2"/>
</dbReference>
<organism evidence="7 8">
    <name type="scientific">Paragonimus westermani</name>
    <dbReference type="NCBI Taxonomy" id="34504"/>
    <lineage>
        <taxon>Eukaryota</taxon>
        <taxon>Metazoa</taxon>
        <taxon>Spiralia</taxon>
        <taxon>Lophotrochozoa</taxon>
        <taxon>Platyhelminthes</taxon>
        <taxon>Trematoda</taxon>
        <taxon>Digenea</taxon>
        <taxon>Plagiorchiida</taxon>
        <taxon>Troglotremata</taxon>
        <taxon>Troglotrematidae</taxon>
        <taxon>Paragonimus</taxon>
    </lineage>
</organism>
<dbReference type="PANTHER" id="PTHR10083">
    <property type="entry name" value="KUNITZ-TYPE PROTEASE INHIBITOR-RELATED"/>
    <property type="match status" value="1"/>
</dbReference>
<keyword evidence="4" id="KW-1015">Disulfide bond</keyword>
<dbReference type="InterPro" id="IPR020901">
    <property type="entry name" value="Prtase_inh_Kunz-CS"/>
</dbReference>
<evidence type="ECO:0000313" key="8">
    <source>
        <dbReference type="Proteomes" id="UP000324629"/>
    </source>
</evidence>
<dbReference type="InterPro" id="IPR002223">
    <property type="entry name" value="Kunitz_BPTI"/>
</dbReference>
<feature type="domain" description="BPTI/Kunitz inhibitor" evidence="6">
    <location>
        <begin position="326"/>
        <end position="386"/>
    </location>
</feature>
<name>A0A5J4NLJ4_9TREM</name>
<dbReference type="PROSITE" id="PS50279">
    <property type="entry name" value="BPTI_KUNITZ_2"/>
    <property type="match status" value="1"/>
</dbReference>
<evidence type="ECO:0000259" key="6">
    <source>
        <dbReference type="PROSITE" id="PS50279"/>
    </source>
</evidence>
<reference evidence="7 8" key="1">
    <citation type="journal article" date="2019" name="Gigascience">
        <title>Whole-genome sequence of the oriental lung fluke Paragonimus westermani.</title>
        <authorList>
            <person name="Oey H."/>
            <person name="Zakrzewski M."/>
            <person name="Narain K."/>
            <person name="Devi K.R."/>
            <person name="Agatsuma T."/>
            <person name="Nawaratna S."/>
            <person name="Gobert G.N."/>
            <person name="Jones M.K."/>
            <person name="Ragan M.A."/>
            <person name="McManus D.P."/>
            <person name="Krause L."/>
        </authorList>
    </citation>
    <scope>NUCLEOTIDE SEQUENCE [LARGE SCALE GENOMIC DNA]</scope>
    <source>
        <strain evidence="7 8">IND2009</strain>
    </source>
</reference>
<dbReference type="InterPro" id="IPR036880">
    <property type="entry name" value="Kunitz_BPTI_sf"/>
</dbReference>
<sequence length="409" mass="45682">MDCICSGEQMAASSKLLFIKAHSHANSRLHSNKSISQPNSVNNIESSEKNHHVNKNATSKETEVDIISFAEAGDSDSNYVVEQENVQFGQIRIELTTNKTNQHTTYAPTDDGTGQHLSSLSVSDNINLNVIPGVNSSRSVAGDNHTHEPMANQRTVLHRTEAEEVRNHVNNRTDEKELRSYITQTSEGPDLKSSSTLFTFKQQSELEIIHPKQIRPIDLPGSDNAVELVAKSTERQTLSTVLDSQEKHRLRVACYQRPVIQLCHTKTEYKNGHHLVGMSTPQLTWYYDPVEMTCQHTSDCILNGNAFATRAECERVCIPISGARKCLAPPKAGYFQCSEQGPSRTVVPILMVFFDKTTGKCLWFTYYGCGGTANRFQSIAECQATCNHRVASKIFTGQFFSLYTLFAWI</sequence>
<dbReference type="PANTHER" id="PTHR10083:SF217">
    <property type="entry name" value="BOOPHILIN-H2"/>
    <property type="match status" value="1"/>
</dbReference>
<comment type="subcellular location">
    <subcellularLocation>
        <location evidence="1">Secreted</location>
    </subcellularLocation>
</comment>
<accession>A0A5J4NLJ4</accession>
<keyword evidence="3" id="KW-0800">Toxin</keyword>
<gene>
    <name evidence="7" type="ORF">DEA37_0000279</name>
</gene>
<dbReference type="AlphaFoldDB" id="A0A5J4NLJ4"/>
<evidence type="ECO:0000256" key="2">
    <source>
        <dbReference type="ARBA" id="ARBA00022525"/>
    </source>
</evidence>
<comment type="caution">
    <text evidence="7">The sequence shown here is derived from an EMBL/GenBank/DDBJ whole genome shotgun (WGS) entry which is preliminary data.</text>
</comment>
<protein>
    <recommendedName>
        <fullName evidence="6">BPTI/Kunitz inhibitor domain-containing protein</fullName>
    </recommendedName>
</protein>
<evidence type="ECO:0000313" key="7">
    <source>
        <dbReference type="EMBL" id="KAA3676413.1"/>
    </source>
</evidence>
<dbReference type="SMART" id="SM00131">
    <property type="entry name" value="KU"/>
    <property type="match status" value="2"/>
</dbReference>
<evidence type="ECO:0000256" key="3">
    <source>
        <dbReference type="ARBA" id="ARBA00022656"/>
    </source>
</evidence>